<accession>A0A3Q3B6A0</accession>
<dbReference type="Ensembl" id="ENSKMAT00000024889.1">
    <property type="protein sequence ID" value="ENSKMAP00000024581.1"/>
    <property type="gene ID" value="ENSKMAG00000018224.1"/>
</dbReference>
<dbReference type="AlphaFoldDB" id="A0A3Q3B6A0"/>
<evidence type="ECO:0000313" key="1">
    <source>
        <dbReference type="Ensembl" id="ENSKMAP00000024581.1"/>
    </source>
</evidence>
<keyword evidence="2" id="KW-1185">Reference proteome</keyword>
<evidence type="ECO:0008006" key="3">
    <source>
        <dbReference type="Google" id="ProtNLM"/>
    </source>
</evidence>
<organism evidence="1 2">
    <name type="scientific">Kryptolebias marmoratus</name>
    <name type="common">Mangrove killifish</name>
    <name type="synonym">Rivulus marmoratus</name>
    <dbReference type="NCBI Taxonomy" id="37003"/>
    <lineage>
        <taxon>Eukaryota</taxon>
        <taxon>Metazoa</taxon>
        <taxon>Chordata</taxon>
        <taxon>Craniata</taxon>
        <taxon>Vertebrata</taxon>
        <taxon>Euteleostomi</taxon>
        <taxon>Actinopterygii</taxon>
        <taxon>Neopterygii</taxon>
        <taxon>Teleostei</taxon>
        <taxon>Neoteleostei</taxon>
        <taxon>Acanthomorphata</taxon>
        <taxon>Ovalentaria</taxon>
        <taxon>Atherinomorphae</taxon>
        <taxon>Cyprinodontiformes</taxon>
        <taxon>Rivulidae</taxon>
        <taxon>Kryptolebias</taxon>
    </lineage>
</organism>
<dbReference type="InterPro" id="IPR050863">
    <property type="entry name" value="CenT-Element_Derived"/>
</dbReference>
<reference evidence="1" key="2">
    <citation type="submission" date="2025-09" db="UniProtKB">
        <authorList>
            <consortium name="Ensembl"/>
        </authorList>
    </citation>
    <scope>IDENTIFICATION</scope>
</reference>
<name>A0A3Q3B6A0_KRYMA</name>
<evidence type="ECO:0000313" key="2">
    <source>
        <dbReference type="Proteomes" id="UP000264800"/>
    </source>
</evidence>
<dbReference type="Proteomes" id="UP000264800">
    <property type="component" value="Unplaced"/>
</dbReference>
<dbReference type="GeneTree" id="ENSGT00940000163615"/>
<reference evidence="1" key="1">
    <citation type="submission" date="2025-08" db="UniProtKB">
        <authorList>
            <consortium name="Ensembl"/>
        </authorList>
    </citation>
    <scope>IDENTIFICATION</scope>
</reference>
<dbReference type="GO" id="GO:0003677">
    <property type="term" value="F:DNA binding"/>
    <property type="evidence" value="ECO:0007669"/>
    <property type="project" value="TreeGrafter"/>
</dbReference>
<dbReference type="PANTHER" id="PTHR19303:SF73">
    <property type="entry name" value="PROTEIN PDC2"/>
    <property type="match status" value="1"/>
</dbReference>
<dbReference type="GO" id="GO:0005634">
    <property type="term" value="C:nucleus"/>
    <property type="evidence" value="ECO:0007669"/>
    <property type="project" value="TreeGrafter"/>
</dbReference>
<dbReference type="STRING" id="37003.ENSKMAP00000024581"/>
<proteinExistence type="predicted"/>
<protein>
    <recommendedName>
        <fullName evidence="3">HTH psq-type domain-containing protein</fullName>
    </recommendedName>
</protein>
<dbReference type="PANTHER" id="PTHR19303">
    <property type="entry name" value="TRANSPOSON"/>
    <property type="match status" value="1"/>
</dbReference>
<sequence length="261" mass="29637">LPPSVVHLLTEAHLSKLDNRQSCRAFAQEYGCGKTQIARIRSEREEIMKEWESGTRSDLKYVKKRKTVYEDLNTALWDWFCTARSKDLPVSGRLLQVSRPSFFFFVSVLSGESVEIPAEVVEDWSKQLPELIKDHALSDIYNADETGLYYRALPKCSMVVKGDPRKGLKTAKERLTVLLACSVTGDKLNEPEEEPEPKPTPVISSGEVLAQVRNLMDFALCANDRDLIEELAKVQNMVEDHCLKKASVATQKTIVDFFRQR</sequence>